<dbReference type="EMBL" id="GL379997">
    <property type="protein sequence ID" value="EGT41647.1"/>
    <property type="molecule type" value="Genomic_DNA"/>
</dbReference>
<feature type="compositionally biased region" description="Basic and acidic residues" evidence="1">
    <location>
        <begin position="13"/>
        <end position="33"/>
    </location>
</feature>
<dbReference type="HOGENOM" id="CLU_987756_0_0_1"/>
<dbReference type="AlphaFoldDB" id="G0P099"/>
<name>G0P099_CAEBE</name>
<evidence type="ECO:0000256" key="1">
    <source>
        <dbReference type="SAM" id="MobiDB-lite"/>
    </source>
</evidence>
<accession>G0P099</accession>
<keyword evidence="3" id="KW-1185">Reference proteome</keyword>
<dbReference type="InParanoid" id="G0P099"/>
<organism evidence="3">
    <name type="scientific">Caenorhabditis brenneri</name>
    <name type="common">Nematode worm</name>
    <dbReference type="NCBI Taxonomy" id="135651"/>
    <lineage>
        <taxon>Eukaryota</taxon>
        <taxon>Metazoa</taxon>
        <taxon>Ecdysozoa</taxon>
        <taxon>Nematoda</taxon>
        <taxon>Chromadorea</taxon>
        <taxon>Rhabditida</taxon>
        <taxon>Rhabditina</taxon>
        <taxon>Rhabditomorpha</taxon>
        <taxon>Rhabditoidea</taxon>
        <taxon>Rhabditidae</taxon>
        <taxon>Peloderinae</taxon>
        <taxon>Caenorhabditis</taxon>
    </lineage>
</organism>
<dbReference type="Proteomes" id="UP000008068">
    <property type="component" value="Unassembled WGS sequence"/>
</dbReference>
<evidence type="ECO:0000313" key="3">
    <source>
        <dbReference type="Proteomes" id="UP000008068"/>
    </source>
</evidence>
<evidence type="ECO:0000313" key="2">
    <source>
        <dbReference type="EMBL" id="EGT41647.1"/>
    </source>
</evidence>
<reference evidence="3" key="1">
    <citation type="submission" date="2011-07" db="EMBL/GenBank/DDBJ databases">
        <authorList>
            <consortium name="Caenorhabditis brenneri Sequencing and Analysis Consortium"/>
            <person name="Wilson R.K."/>
        </authorList>
    </citation>
    <scope>NUCLEOTIDE SEQUENCE [LARGE SCALE GENOMIC DNA]</scope>
    <source>
        <strain evidence="3">PB2801</strain>
    </source>
</reference>
<gene>
    <name evidence="2" type="ORF">CAEBREN_29402</name>
</gene>
<feature type="region of interest" description="Disordered" evidence="1">
    <location>
        <begin position="1"/>
        <end position="33"/>
    </location>
</feature>
<sequence>MSDDGWGSPADPQQRDERPAAPEEPPVEPKPKKVDTIDIDVRCFLNKIRIGRIRRQIVQDNTKQSVTIPSKDEIYDQFVNVASEKIYELMDIKPELRTRLEETAKEANSYYMSTKEQFEETYHTRPQLLQNNVQKIISAGDISVIDEILLIQKALTNTDEGRATFQSSFFLKALKCGKVNWLHEYHELLTKLLMVCLLHDRSTVTRLQKEGSPIDTQNDVMMVPTLRNYLNCLKEKRQLVFDLYTSASPVRKLYEKVRTIIFVESGRSGSGGRATPADWMPS</sequence>
<proteinExistence type="predicted"/>
<protein>
    <submittedName>
        <fullName evidence="2">Uncharacterized protein</fullName>
    </submittedName>
</protein>